<dbReference type="GO" id="GO:0000977">
    <property type="term" value="F:RNA polymerase II transcription regulatory region sequence-specific DNA binding"/>
    <property type="evidence" value="ECO:0007669"/>
    <property type="project" value="TreeGrafter"/>
</dbReference>
<feature type="compositionally biased region" description="Polar residues" evidence="4">
    <location>
        <begin position="379"/>
        <end position="399"/>
    </location>
</feature>
<gene>
    <name evidence="5" type="ORF">JTE90_017379</name>
</gene>
<dbReference type="PANTHER" id="PTHR23043:SF17">
    <property type="entry name" value="PROTEIN SIMILAR"/>
    <property type="match status" value="1"/>
</dbReference>
<evidence type="ECO:0008006" key="7">
    <source>
        <dbReference type="Google" id="ProtNLM"/>
    </source>
</evidence>
<feature type="compositionally biased region" description="Polar residues" evidence="4">
    <location>
        <begin position="329"/>
        <end position="345"/>
    </location>
</feature>
<keyword evidence="3" id="KW-0539">Nucleus</keyword>
<dbReference type="SUPFAM" id="SSF55785">
    <property type="entry name" value="PYP-like sensor domain (PAS domain)"/>
    <property type="match status" value="1"/>
</dbReference>
<dbReference type="PANTHER" id="PTHR23043">
    <property type="entry name" value="HYPOXIA-INDUCIBLE FACTOR 1 ALPHA"/>
    <property type="match status" value="1"/>
</dbReference>
<feature type="region of interest" description="Disordered" evidence="4">
    <location>
        <begin position="453"/>
        <end position="501"/>
    </location>
</feature>
<evidence type="ECO:0000313" key="6">
    <source>
        <dbReference type="Proteomes" id="UP000827092"/>
    </source>
</evidence>
<sequence length="600" mass="66075">MEWKTNFNSNVLRRGVVVCIRNSALAVCWERDRVGMGRKGTVRFSLSLSLVCSVGCFFHPELLLSEYCAILRIILVLPVVASPVLQKGQVESGCYRFLCKHGGHVWLLTQATLLCDSAQRPECVVCLNYVLSKVEHEGIIVSEHQQPPAVVQEQRVSNTCAIFKRRSRDMNKQFLNFPDADILLFHSDPLKSKLDLDLFPDDGIEDPFSYREDSLSSPSYCGTPPDMHLPLSTGTSPDRFSPGTPDSGSLSDIPSLDPSFSNLTFTRKEDYEEDLDFRAPFIPMQMDDDFPLISPSNSVMWGPPQETPLAPAPRKTPADRTSDADTQTRQHPSKQQQAPSNENCGSLQSSLAALLQSDTTKKASNNARHNDRNNKRWQNEQNKATARQRNFANSRSSSGHIIMLDSVPSKKPVPPKSAPSQQRRATPSIGSHTSTVRVNDRLIKVQVSVSELPSAQPIEQKQPFPSPPDPPPKRASPASSTAESPKRIKVHNGHSASQGSITTSDSVLLNLLISGEDASRGYLCSGSSRYAENKQQFEPAVLSLPANDRLDLGSADDLLNSEGDLLDSYLKIQYESALHSDELLDALDHPLLRNVSAALG</sequence>
<evidence type="ECO:0000256" key="4">
    <source>
        <dbReference type="SAM" id="MobiDB-lite"/>
    </source>
</evidence>
<feature type="region of interest" description="Disordered" evidence="4">
    <location>
        <begin position="288"/>
        <end position="347"/>
    </location>
</feature>
<feature type="compositionally biased region" description="Polar residues" evidence="4">
    <location>
        <begin position="232"/>
        <end position="258"/>
    </location>
</feature>
<feature type="compositionally biased region" description="Pro residues" evidence="4">
    <location>
        <begin position="464"/>
        <end position="474"/>
    </location>
</feature>
<feature type="compositionally biased region" description="Polar residues" evidence="4">
    <location>
        <begin position="421"/>
        <end position="437"/>
    </location>
</feature>
<dbReference type="GO" id="GO:0010557">
    <property type="term" value="P:positive regulation of macromolecule biosynthetic process"/>
    <property type="evidence" value="ECO:0007669"/>
    <property type="project" value="UniProtKB-ARBA"/>
</dbReference>
<reference evidence="5 6" key="1">
    <citation type="journal article" date="2022" name="Nat. Ecol. Evol.">
        <title>A masculinizing supergene underlies an exaggerated male reproductive morph in a spider.</title>
        <authorList>
            <person name="Hendrickx F."/>
            <person name="De Corte Z."/>
            <person name="Sonet G."/>
            <person name="Van Belleghem S.M."/>
            <person name="Kostlbacher S."/>
            <person name="Vangestel C."/>
        </authorList>
    </citation>
    <scope>NUCLEOTIDE SEQUENCE [LARGE SCALE GENOMIC DNA]</scope>
    <source>
        <strain evidence="5">W744_W776</strain>
    </source>
</reference>
<keyword evidence="6" id="KW-1185">Reference proteome</keyword>
<comment type="caution">
    <text evidence="5">The sequence shown here is derived from an EMBL/GenBank/DDBJ whole genome shotgun (WGS) entry which is preliminary data.</text>
</comment>
<dbReference type="EMBL" id="JAFNEN010000039">
    <property type="protein sequence ID" value="KAG8198514.1"/>
    <property type="molecule type" value="Genomic_DNA"/>
</dbReference>
<evidence type="ECO:0000256" key="1">
    <source>
        <dbReference type="ARBA" id="ARBA00023015"/>
    </source>
</evidence>
<dbReference type="GO" id="GO:0000981">
    <property type="term" value="F:DNA-binding transcription factor activity, RNA polymerase II-specific"/>
    <property type="evidence" value="ECO:0007669"/>
    <property type="project" value="TreeGrafter"/>
</dbReference>
<evidence type="ECO:0000313" key="5">
    <source>
        <dbReference type="EMBL" id="KAG8198514.1"/>
    </source>
</evidence>
<feature type="region of interest" description="Disordered" evidence="4">
    <location>
        <begin position="215"/>
        <end position="258"/>
    </location>
</feature>
<organism evidence="5 6">
    <name type="scientific">Oedothorax gibbosus</name>
    <dbReference type="NCBI Taxonomy" id="931172"/>
    <lineage>
        <taxon>Eukaryota</taxon>
        <taxon>Metazoa</taxon>
        <taxon>Ecdysozoa</taxon>
        <taxon>Arthropoda</taxon>
        <taxon>Chelicerata</taxon>
        <taxon>Arachnida</taxon>
        <taxon>Araneae</taxon>
        <taxon>Araneomorphae</taxon>
        <taxon>Entelegynae</taxon>
        <taxon>Araneoidea</taxon>
        <taxon>Linyphiidae</taxon>
        <taxon>Erigoninae</taxon>
        <taxon>Oedothorax</taxon>
    </lineage>
</organism>
<dbReference type="Proteomes" id="UP000827092">
    <property type="component" value="Unassembled WGS sequence"/>
</dbReference>
<feature type="compositionally biased region" description="Basic and acidic residues" evidence="4">
    <location>
        <begin position="316"/>
        <end position="328"/>
    </location>
</feature>
<evidence type="ECO:0000256" key="3">
    <source>
        <dbReference type="ARBA" id="ARBA00023242"/>
    </source>
</evidence>
<dbReference type="Gene3D" id="3.30.450.20">
    <property type="entry name" value="PAS domain"/>
    <property type="match status" value="1"/>
</dbReference>
<dbReference type="SMART" id="SM00086">
    <property type="entry name" value="PAC"/>
    <property type="match status" value="1"/>
</dbReference>
<proteinExistence type="predicted"/>
<accession>A0AAV6VPJ8</accession>
<dbReference type="AlphaFoldDB" id="A0AAV6VPJ8"/>
<dbReference type="InterPro" id="IPR001610">
    <property type="entry name" value="PAC"/>
</dbReference>
<feature type="region of interest" description="Disordered" evidence="4">
    <location>
        <begin position="360"/>
        <end position="437"/>
    </location>
</feature>
<protein>
    <recommendedName>
        <fullName evidence="7">Hypoxia-inducible factor 1 alpha</fullName>
    </recommendedName>
</protein>
<name>A0AAV6VPJ8_9ARAC</name>
<dbReference type="InterPro" id="IPR035965">
    <property type="entry name" value="PAS-like_dom_sf"/>
</dbReference>
<keyword evidence="1" id="KW-0805">Transcription regulation</keyword>
<keyword evidence="2" id="KW-0804">Transcription</keyword>
<dbReference type="GO" id="GO:0071456">
    <property type="term" value="P:cellular response to hypoxia"/>
    <property type="evidence" value="ECO:0007669"/>
    <property type="project" value="TreeGrafter"/>
</dbReference>
<evidence type="ECO:0000256" key="2">
    <source>
        <dbReference type="ARBA" id="ARBA00023163"/>
    </source>
</evidence>
<feature type="compositionally biased region" description="Basic and acidic residues" evidence="4">
    <location>
        <begin position="368"/>
        <end position="378"/>
    </location>
</feature>